<dbReference type="Pfam" id="PF13409">
    <property type="entry name" value="GST_N_2"/>
    <property type="match status" value="1"/>
</dbReference>
<reference evidence="4" key="1">
    <citation type="submission" date="2020-10" db="EMBL/GenBank/DDBJ databases">
        <authorList>
            <person name="Kusch S."/>
        </authorList>
    </citation>
    <scope>NUCLEOTIDE SEQUENCE</scope>
    <source>
        <strain evidence="4">SwB9</strain>
    </source>
</reference>
<evidence type="ECO:0000256" key="1">
    <source>
        <dbReference type="ARBA" id="ARBA00007409"/>
    </source>
</evidence>
<keyword evidence="5" id="KW-1185">Reference proteome</keyword>
<evidence type="ECO:0000313" key="4">
    <source>
        <dbReference type="EMBL" id="CAD6439199.1"/>
    </source>
</evidence>
<evidence type="ECO:0000259" key="2">
    <source>
        <dbReference type="PROSITE" id="PS50404"/>
    </source>
</evidence>
<dbReference type="AlphaFoldDB" id="A0A8H2VL73"/>
<evidence type="ECO:0000313" key="5">
    <source>
        <dbReference type="Proteomes" id="UP000624404"/>
    </source>
</evidence>
<dbReference type="InterPro" id="IPR040079">
    <property type="entry name" value="Glutathione_S-Trfase"/>
</dbReference>
<gene>
    <name evidence="4" type="ORF">SCLTRI_LOCUS93</name>
</gene>
<dbReference type="CDD" id="cd03048">
    <property type="entry name" value="GST_N_Ure2p_like"/>
    <property type="match status" value="1"/>
</dbReference>
<dbReference type="PROSITE" id="PS50404">
    <property type="entry name" value="GST_NTER"/>
    <property type="match status" value="1"/>
</dbReference>
<dbReference type="OrthoDB" id="422574at2759"/>
<dbReference type="Proteomes" id="UP000624404">
    <property type="component" value="Unassembled WGS sequence"/>
</dbReference>
<dbReference type="InterPro" id="IPR004045">
    <property type="entry name" value="Glutathione_S-Trfase_N"/>
</dbReference>
<dbReference type="InterPro" id="IPR010987">
    <property type="entry name" value="Glutathione-S-Trfase_C-like"/>
</dbReference>
<comment type="caution">
    <text evidence="4">The sequence shown here is derived from an EMBL/GenBank/DDBJ whole genome shotgun (WGS) entry which is preliminary data.</text>
</comment>
<dbReference type="Gene3D" id="1.20.1050.10">
    <property type="match status" value="1"/>
</dbReference>
<comment type="similarity">
    <text evidence="1">Belongs to the GST superfamily.</text>
</comment>
<dbReference type="SUPFAM" id="SSF47616">
    <property type="entry name" value="GST C-terminal domain-like"/>
    <property type="match status" value="1"/>
</dbReference>
<sequence>MELYTDGTPAAIKNAPGLHLITENTPNGKKVQIMLEELKDVYNIQWTTSLIDLETDEQKKDWFLRLNPNGRIPVLIDNTCSPSFPVMESSAELLYLVDLFDGDNVFGFEDKYEQSEAIQWLFFWQASGQPNQGQNNHFSKSAPEKIPYAITRFKTETLRAYQVLEQHLSGNYKNIPRDFLAGKGKGKYSFADIGTWTWVRAWRYAGFIEVEMEAFPCLLGWIERIAEREAVKRGISGFYDSEENLGLRVAANV</sequence>
<protein>
    <submittedName>
        <fullName evidence="4">Ad6ef050-bfee-494f-9b28-b81c04c1395a</fullName>
    </submittedName>
</protein>
<dbReference type="Pfam" id="PF13410">
    <property type="entry name" value="GST_C_2"/>
    <property type="match status" value="1"/>
</dbReference>
<feature type="domain" description="GST N-terminal" evidence="2">
    <location>
        <begin position="15"/>
        <end position="104"/>
    </location>
</feature>
<dbReference type="PANTHER" id="PTHR44051">
    <property type="entry name" value="GLUTATHIONE S-TRANSFERASE-RELATED"/>
    <property type="match status" value="1"/>
</dbReference>
<dbReference type="EMBL" id="CAJHIA010000002">
    <property type="protein sequence ID" value="CAD6439199.1"/>
    <property type="molecule type" value="Genomic_DNA"/>
</dbReference>
<organism evidence="4 5">
    <name type="scientific">Sclerotinia trifoliorum</name>
    <dbReference type="NCBI Taxonomy" id="28548"/>
    <lineage>
        <taxon>Eukaryota</taxon>
        <taxon>Fungi</taxon>
        <taxon>Dikarya</taxon>
        <taxon>Ascomycota</taxon>
        <taxon>Pezizomycotina</taxon>
        <taxon>Leotiomycetes</taxon>
        <taxon>Helotiales</taxon>
        <taxon>Sclerotiniaceae</taxon>
        <taxon>Sclerotinia</taxon>
    </lineage>
</organism>
<dbReference type="Gene3D" id="3.40.30.10">
    <property type="entry name" value="Glutaredoxin"/>
    <property type="match status" value="1"/>
</dbReference>
<dbReference type="PROSITE" id="PS50405">
    <property type="entry name" value="GST_CTER"/>
    <property type="match status" value="1"/>
</dbReference>
<name>A0A8H2VL73_9HELO</name>
<dbReference type="SFLD" id="SFLDG00358">
    <property type="entry name" value="Main_(cytGST)"/>
    <property type="match status" value="1"/>
</dbReference>
<feature type="domain" description="GST C-terminal" evidence="3">
    <location>
        <begin position="110"/>
        <end position="253"/>
    </location>
</feature>
<accession>A0A8H2VL73</accession>
<evidence type="ECO:0000259" key="3">
    <source>
        <dbReference type="PROSITE" id="PS50405"/>
    </source>
</evidence>
<dbReference type="SUPFAM" id="SSF52833">
    <property type="entry name" value="Thioredoxin-like"/>
    <property type="match status" value="1"/>
</dbReference>
<dbReference type="PANTHER" id="PTHR44051:SF8">
    <property type="entry name" value="GLUTATHIONE S-TRANSFERASE GSTA"/>
    <property type="match status" value="1"/>
</dbReference>
<dbReference type="InterPro" id="IPR036249">
    <property type="entry name" value="Thioredoxin-like_sf"/>
</dbReference>
<proteinExistence type="inferred from homology"/>
<dbReference type="InterPro" id="IPR036282">
    <property type="entry name" value="Glutathione-S-Trfase_C_sf"/>
</dbReference>
<dbReference type="SFLD" id="SFLDS00019">
    <property type="entry name" value="Glutathione_Transferase_(cytos"/>
    <property type="match status" value="1"/>
</dbReference>